<keyword evidence="6" id="KW-1185">Reference proteome</keyword>
<keyword evidence="1" id="KW-0805">Transcription regulation</keyword>
<proteinExistence type="predicted"/>
<protein>
    <submittedName>
        <fullName evidence="5">HxlR family transcriptional regulator</fullName>
    </submittedName>
</protein>
<accession>A0A563W305</accession>
<sequence length="107" mass="12225">MSTKKPKSSSLEKLLNQISGRWTMYILWILDNNGSLRFGELGREVAGISTKVLTERLRKLEAMGVVYRDYKATIPPEVTYGLTERGQELSRTLDPLCELASRWYDSP</sequence>
<dbReference type="InterPro" id="IPR002577">
    <property type="entry name" value="HTH_HxlR"/>
</dbReference>
<dbReference type="AlphaFoldDB" id="A0A563W305"/>
<dbReference type="Proteomes" id="UP000320055">
    <property type="component" value="Unassembled WGS sequence"/>
</dbReference>
<dbReference type="Gene3D" id="1.10.10.10">
    <property type="entry name" value="Winged helix-like DNA-binding domain superfamily/Winged helix DNA-binding domain"/>
    <property type="match status" value="1"/>
</dbReference>
<dbReference type="PROSITE" id="PS51118">
    <property type="entry name" value="HTH_HXLR"/>
    <property type="match status" value="1"/>
</dbReference>
<keyword evidence="2" id="KW-0238">DNA-binding</keyword>
<dbReference type="GO" id="GO:0003677">
    <property type="term" value="F:DNA binding"/>
    <property type="evidence" value="ECO:0007669"/>
    <property type="project" value="UniProtKB-KW"/>
</dbReference>
<dbReference type="SUPFAM" id="SSF46785">
    <property type="entry name" value="Winged helix' DNA-binding domain"/>
    <property type="match status" value="1"/>
</dbReference>
<organism evidence="5 6">
    <name type="scientific">Hyella patelloides LEGE 07179</name>
    <dbReference type="NCBI Taxonomy" id="945734"/>
    <lineage>
        <taxon>Bacteria</taxon>
        <taxon>Bacillati</taxon>
        <taxon>Cyanobacteriota</taxon>
        <taxon>Cyanophyceae</taxon>
        <taxon>Pleurocapsales</taxon>
        <taxon>Hyellaceae</taxon>
        <taxon>Hyella</taxon>
    </lineage>
</organism>
<evidence type="ECO:0000259" key="4">
    <source>
        <dbReference type="PROSITE" id="PS51118"/>
    </source>
</evidence>
<evidence type="ECO:0000313" key="5">
    <source>
        <dbReference type="EMBL" id="VEP17923.1"/>
    </source>
</evidence>
<dbReference type="EMBL" id="CAACVJ010000623">
    <property type="protein sequence ID" value="VEP17923.1"/>
    <property type="molecule type" value="Genomic_DNA"/>
</dbReference>
<gene>
    <name evidence="5" type="ORF">H1P_660013</name>
</gene>
<evidence type="ECO:0000256" key="2">
    <source>
        <dbReference type="ARBA" id="ARBA00023125"/>
    </source>
</evidence>
<dbReference type="InterPro" id="IPR036388">
    <property type="entry name" value="WH-like_DNA-bd_sf"/>
</dbReference>
<dbReference type="Pfam" id="PF01638">
    <property type="entry name" value="HxlR"/>
    <property type="match status" value="1"/>
</dbReference>
<dbReference type="PANTHER" id="PTHR33204">
    <property type="entry name" value="TRANSCRIPTIONAL REGULATOR, MARR FAMILY"/>
    <property type="match status" value="1"/>
</dbReference>
<dbReference type="InterPro" id="IPR036390">
    <property type="entry name" value="WH_DNA-bd_sf"/>
</dbReference>
<evidence type="ECO:0000256" key="1">
    <source>
        <dbReference type="ARBA" id="ARBA00023015"/>
    </source>
</evidence>
<name>A0A563W305_9CYAN</name>
<feature type="domain" description="HTH hxlR-type" evidence="4">
    <location>
        <begin position="5"/>
        <end position="107"/>
    </location>
</feature>
<keyword evidence="3" id="KW-0804">Transcription</keyword>
<dbReference type="OrthoDB" id="9800350at2"/>
<reference evidence="5 6" key="1">
    <citation type="submission" date="2019-01" db="EMBL/GenBank/DDBJ databases">
        <authorList>
            <person name="Brito A."/>
        </authorList>
    </citation>
    <scope>NUCLEOTIDE SEQUENCE [LARGE SCALE GENOMIC DNA]</scope>
    <source>
        <strain evidence="5">1</strain>
    </source>
</reference>
<evidence type="ECO:0000256" key="3">
    <source>
        <dbReference type="ARBA" id="ARBA00023163"/>
    </source>
</evidence>
<dbReference type="RefSeq" id="WP_144867284.1">
    <property type="nucleotide sequence ID" value="NZ_LR213825.1"/>
</dbReference>
<evidence type="ECO:0000313" key="6">
    <source>
        <dbReference type="Proteomes" id="UP000320055"/>
    </source>
</evidence>